<dbReference type="EMBL" id="CR936257">
    <property type="protein sequence ID" value="CAI50699.1"/>
    <property type="molecule type" value="Genomic_DNA"/>
</dbReference>
<protein>
    <recommendedName>
        <fullName evidence="3">HTH domain protein</fullName>
    </recommendedName>
</protein>
<name>A0A1U7EZG8_NATPD</name>
<sequence>MFHELTDDPGGTSPAAIEAAYVSALEAVLDEHDIGTAAAETGIERSALSALLDGELPELTLEDAAELLALREDAPDAGTIVALSRDALLMGMTTAVLDVEAVESEIGGELEAREIQSKVEGRYPMTLSEFALLFHHIERRK</sequence>
<dbReference type="EnsemblBacteria" id="CAI50699">
    <property type="protein sequence ID" value="CAI50699"/>
    <property type="gene ID" value="NP_5216A"/>
</dbReference>
<dbReference type="Proteomes" id="UP000002698">
    <property type="component" value="Chromosome"/>
</dbReference>
<dbReference type="OrthoDB" id="306692at2157"/>
<proteinExistence type="predicted"/>
<dbReference type="HOGENOM" id="CLU_123164_0_0_2"/>
<dbReference type="InterPro" id="IPR043809">
    <property type="entry name" value="DUF5791"/>
</dbReference>
<dbReference type="AlphaFoldDB" id="A0A1U7EZG8"/>
<dbReference type="Pfam" id="PF19104">
    <property type="entry name" value="DUF5791"/>
    <property type="match status" value="1"/>
</dbReference>
<dbReference type="KEGG" id="nph:NP_5216A"/>
<organism evidence="1 2">
    <name type="scientific">Natronomonas pharaonis (strain ATCC 35678 / DSM 2160 / CIP 103997 / JCM 8858 / NBRC 14720 / NCIMB 2260 / Gabara)</name>
    <name type="common">Halobacterium pharaonis</name>
    <dbReference type="NCBI Taxonomy" id="348780"/>
    <lineage>
        <taxon>Archaea</taxon>
        <taxon>Methanobacteriati</taxon>
        <taxon>Methanobacteriota</taxon>
        <taxon>Stenosarchaea group</taxon>
        <taxon>Halobacteria</taxon>
        <taxon>Halobacteriales</taxon>
        <taxon>Natronomonadaceae</taxon>
        <taxon>Natronomonas</taxon>
    </lineage>
</organism>
<evidence type="ECO:0000313" key="2">
    <source>
        <dbReference type="Proteomes" id="UP000002698"/>
    </source>
</evidence>
<keyword evidence="2" id="KW-1185">Reference proteome</keyword>
<gene>
    <name evidence="1" type="ordered locus">NP_5216A</name>
</gene>
<dbReference type="GeneID" id="3702299"/>
<dbReference type="STRING" id="348780.NP_5216A"/>
<reference evidence="1 2" key="1">
    <citation type="journal article" date="2005" name="Genome Res.">
        <title>Living with two extremes: conclusions from the genome sequence of Natronomonas pharaonis.</title>
        <authorList>
            <person name="Falb M."/>
            <person name="Pfeiffer F."/>
            <person name="Palm P."/>
            <person name="Rodewald K."/>
            <person name="Hickmann V."/>
            <person name="Tittor J."/>
            <person name="Oesterhelt D."/>
        </authorList>
    </citation>
    <scope>NUCLEOTIDE SEQUENCE [LARGE SCALE GENOMIC DNA]</scope>
    <source>
        <strain evidence="2">ATCC 35678 / DSM 2160 / CIP 103997 / JCM 8858 / NBRC 14720 / NCIMB 2260 / Gabara</strain>
    </source>
</reference>
<dbReference type="eggNOG" id="arCOG04674">
    <property type="taxonomic scope" value="Archaea"/>
</dbReference>
<dbReference type="RefSeq" id="WP_011324309.1">
    <property type="nucleotide sequence ID" value="NC_007426.1"/>
</dbReference>
<accession>A0A1U7EZG8</accession>
<evidence type="ECO:0000313" key="1">
    <source>
        <dbReference type="EMBL" id="CAI50699.1"/>
    </source>
</evidence>
<evidence type="ECO:0008006" key="3">
    <source>
        <dbReference type="Google" id="ProtNLM"/>
    </source>
</evidence>